<accession>A0A9W8AHG0</accession>
<evidence type="ECO:0000313" key="2">
    <source>
        <dbReference type="EMBL" id="KAJ1929395.1"/>
    </source>
</evidence>
<gene>
    <name evidence="2" type="ORF">IWQ60_001198</name>
</gene>
<keyword evidence="3" id="KW-1185">Reference proteome</keyword>
<proteinExistence type="predicted"/>
<sequence>MRVLVVVPLLGLLTAPITVLANSLHATVLPPAMSRYFVPDFSDDSDDYVAPPALPAMELTEEPLPLPENLYSGALSSQERQARRALFPFRRELTQALKDFRMLRRKQLVEKNNDQGAIESQYVAKERLESFLQLVMVNLPASTPLTPPGSDPLPDHDAYLPVDTLQQLLSLLAESPALEAKAYDAKGQVMYPLQIIFWLMDSAAHLTVPVLPQVRPVVNTRLLMGFLALASGSESIVTYSEMNQRGSHPALDNQATKPPMTEAMKFCQSHLAQSRQLDMPKDENFVNVDKLHQFIELTTLPSLAVEPEHYAIIADRLVHRDLVTALVDCLSANNMVSYERLKQLVSALNNLKGVDTQKHLSGHALVSLRILDVYIDQLYLRMR</sequence>
<dbReference type="EMBL" id="JANBPT010000036">
    <property type="protein sequence ID" value="KAJ1929395.1"/>
    <property type="molecule type" value="Genomic_DNA"/>
</dbReference>
<reference evidence="2" key="1">
    <citation type="submission" date="2022-07" db="EMBL/GenBank/DDBJ databases">
        <title>Phylogenomic reconstructions and comparative analyses of Kickxellomycotina fungi.</title>
        <authorList>
            <person name="Reynolds N.K."/>
            <person name="Stajich J.E."/>
            <person name="Barry K."/>
            <person name="Grigoriev I.V."/>
            <person name="Crous P."/>
            <person name="Smith M.E."/>
        </authorList>
    </citation>
    <scope>NUCLEOTIDE SEQUENCE</scope>
    <source>
        <strain evidence="2">RSA 861</strain>
    </source>
</reference>
<organism evidence="2 3">
    <name type="scientific">Tieghemiomyces parasiticus</name>
    <dbReference type="NCBI Taxonomy" id="78921"/>
    <lineage>
        <taxon>Eukaryota</taxon>
        <taxon>Fungi</taxon>
        <taxon>Fungi incertae sedis</taxon>
        <taxon>Zoopagomycota</taxon>
        <taxon>Kickxellomycotina</taxon>
        <taxon>Dimargaritomycetes</taxon>
        <taxon>Dimargaritales</taxon>
        <taxon>Dimargaritaceae</taxon>
        <taxon>Tieghemiomyces</taxon>
    </lineage>
</organism>
<dbReference type="AlphaFoldDB" id="A0A9W8AHG0"/>
<evidence type="ECO:0000313" key="3">
    <source>
        <dbReference type="Proteomes" id="UP001150569"/>
    </source>
</evidence>
<dbReference type="Proteomes" id="UP001150569">
    <property type="component" value="Unassembled WGS sequence"/>
</dbReference>
<keyword evidence="1" id="KW-0732">Signal</keyword>
<feature type="chain" id="PRO_5040753321" evidence="1">
    <location>
        <begin position="22"/>
        <end position="383"/>
    </location>
</feature>
<name>A0A9W8AHG0_9FUNG</name>
<feature type="signal peptide" evidence="1">
    <location>
        <begin position="1"/>
        <end position="21"/>
    </location>
</feature>
<protein>
    <submittedName>
        <fullName evidence="2">Uncharacterized protein</fullName>
    </submittedName>
</protein>
<comment type="caution">
    <text evidence="2">The sequence shown here is derived from an EMBL/GenBank/DDBJ whole genome shotgun (WGS) entry which is preliminary data.</text>
</comment>
<evidence type="ECO:0000256" key="1">
    <source>
        <dbReference type="SAM" id="SignalP"/>
    </source>
</evidence>